<dbReference type="PANTHER" id="PTHR33734">
    <property type="entry name" value="LYSM DOMAIN-CONTAINING GPI-ANCHORED PROTEIN 2"/>
    <property type="match status" value="1"/>
</dbReference>
<feature type="compositionally biased region" description="Low complexity" evidence="1">
    <location>
        <begin position="174"/>
        <end position="191"/>
    </location>
</feature>
<evidence type="ECO:0000313" key="4">
    <source>
        <dbReference type="Proteomes" id="UP000254107"/>
    </source>
</evidence>
<reference evidence="3 4" key="1">
    <citation type="submission" date="2018-06" db="EMBL/GenBank/DDBJ databases">
        <authorList>
            <consortium name="Pathogen Informatics"/>
            <person name="Doyle S."/>
        </authorList>
    </citation>
    <scope>NUCLEOTIDE SEQUENCE [LARGE SCALE GENOMIC DNA]</scope>
    <source>
        <strain evidence="3 4">NCTC7911</strain>
    </source>
</reference>
<dbReference type="GeneID" id="302270682"/>
<evidence type="ECO:0000313" key="3">
    <source>
        <dbReference type="EMBL" id="STZ00735.1"/>
    </source>
</evidence>
<proteinExistence type="predicted"/>
<feature type="domain" description="LysM" evidence="2">
    <location>
        <begin position="112"/>
        <end position="158"/>
    </location>
</feature>
<protein>
    <submittedName>
        <fullName evidence="3">Membrane-bound lytic murein transglycosylase D</fullName>
    </submittedName>
</protein>
<dbReference type="AlphaFoldDB" id="A0A378QIR4"/>
<organism evidence="3 4">
    <name type="scientific">Moraxella lacunata</name>
    <dbReference type="NCBI Taxonomy" id="477"/>
    <lineage>
        <taxon>Bacteria</taxon>
        <taxon>Pseudomonadati</taxon>
        <taxon>Pseudomonadota</taxon>
        <taxon>Gammaproteobacteria</taxon>
        <taxon>Moraxellales</taxon>
        <taxon>Moraxellaceae</taxon>
        <taxon>Moraxella</taxon>
    </lineage>
</organism>
<dbReference type="PROSITE" id="PS51782">
    <property type="entry name" value="LYSM"/>
    <property type="match status" value="2"/>
</dbReference>
<evidence type="ECO:0000259" key="2">
    <source>
        <dbReference type="PROSITE" id="PS51782"/>
    </source>
</evidence>
<dbReference type="InterPro" id="IPR042047">
    <property type="entry name" value="SleB_dom1"/>
</dbReference>
<dbReference type="InterPro" id="IPR018392">
    <property type="entry name" value="LysM"/>
</dbReference>
<feature type="compositionally biased region" description="Polar residues" evidence="1">
    <location>
        <begin position="358"/>
        <end position="370"/>
    </location>
</feature>
<feature type="compositionally biased region" description="Low complexity" evidence="1">
    <location>
        <begin position="254"/>
        <end position="268"/>
    </location>
</feature>
<dbReference type="Proteomes" id="UP000254107">
    <property type="component" value="Unassembled WGS sequence"/>
</dbReference>
<dbReference type="InterPro" id="IPR036779">
    <property type="entry name" value="LysM_dom_sf"/>
</dbReference>
<dbReference type="PANTHER" id="PTHR33734:SF22">
    <property type="entry name" value="MEMBRANE-BOUND LYTIC MUREIN TRANSGLYCOSYLASE D"/>
    <property type="match status" value="1"/>
</dbReference>
<keyword evidence="4" id="KW-1185">Reference proteome</keyword>
<feature type="compositionally biased region" description="Polar residues" evidence="1">
    <location>
        <begin position="339"/>
        <end position="350"/>
    </location>
</feature>
<evidence type="ECO:0000256" key="1">
    <source>
        <dbReference type="SAM" id="MobiDB-lite"/>
    </source>
</evidence>
<dbReference type="Gene3D" id="3.10.350.10">
    <property type="entry name" value="LysM domain"/>
    <property type="match status" value="2"/>
</dbReference>
<dbReference type="EMBL" id="UGQC01000001">
    <property type="protein sequence ID" value="STZ00735.1"/>
    <property type="molecule type" value="Genomic_DNA"/>
</dbReference>
<gene>
    <name evidence="3" type="ORF">NCTC7911_02145</name>
</gene>
<accession>A0A378QIR4</accession>
<dbReference type="CDD" id="cd00118">
    <property type="entry name" value="LysM"/>
    <property type="match status" value="2"/>
</dbReference>
<dbReference type="SUPFAM" id="SSF54106">
    <property type="entry name" value="LysM domain"/>
    <property type="match status" value="2"/>
</dbReference>
<dbReference type="Gene3D" id="1.10.10.2520">
    <property type="entry name" value="Cell wall hydrolase SleB, domain 1"/>
    <property type="match status" value="1"/>
</dbReference>
<dbReference type="RefSeq" id="WP_228707313.1">
    <property type="nucleotide sequence ID" value="NZ_UGQC01000001.1"/>
</dbReference>
<dbReference type="SMART" id="SM00257">
    <property type="entry name" value="LysM"/>
    <property type="match status" value="2"/>
</dbReference>
<dbReference type="Pfam" id="PF01476">
    <property type="entry name" value="LysM"/>
    <property type="match status" value="2"/>
</dbReference>
<feature type="compositionally biased region" description="Polar residues" evidence="1">
    <location>
        <begin position="163"/>
        <end position="173"/>
    </location>
</feature>
<feature type="region of interest" description="Disordered" evidence="1">
    <location>
        <begin position="160"/>
        <end position="198"/>
    </location>
</feature>
<name>A0A378QIR4_MORLA</name>
<feature type="region of interest" description="Disordered" evidence="1">
    <location>
        <begin position="236"/>
        <end position="272"/>
    </location>
</feature>
<dbReference type="GO" id="GO:0008932">
    <property type="term" value="F:lytic endotransglycosylase activity"/>
    <property type="evidence" value="ECO:0007669"/>
    <property type="project" value="TreeGrafter"/>
</dbReference>
<feature type="region of interest" description="Disordered" evidence="1">
    <location>
        <begin position="334"/>
        <end position="375"/>
    </location>
</feature>
<sequence length="845" mass="94216">MPTTLLRILFHDLCNEPMPNLYHEIRENGRTISAGNSDGGGYGVWMRRRIGSVLDIAVKDPKTGAMTTLSARIIVQKPNQSNAYIARVQAPCCKQTITLQPRQGTQGDYRRKTHTVKKGETLEGIAKQYSTTLQILHHLNKDKIKDPNKIQVGWVLKVPPKNSGLQDSDASAGTKTQTTKNTQTNPYTKPKITTSNYQIEKGDTLGSIAQRSGKSISDLQRLNGITDPNKIQAGKYIKTGLPNTPKPAQPTTKPSSQPVPSQASSTSGQSGGILNRVQEVFSDGMDWLDQKTQPIQDKFEQTIDYGSKIFNEGVDVVSQTAGKIKDDALDAVSGLFNDKPSQTQTPSQAPKPTEIKPIQTTEQNQRSQEGGTPKVVVSSKCATKPACITSGKGELIREINIRLAGFGGALPTDEFTEMTANCIKQFQRDYMKAPETGKICGSLLVALDKFNKEYPIASYTEKMSCPCGACDGYGKGRYNVASGENFANEYPGIHRSLIWMLKALEFYLTKDKEYKSRNLSVAYIFSGYRCIDDNKKNGRTSVNHMGLALDIHFNKKGSRTRELNDMEFVRKVMKEKMKALEIREDNRIYLEPKVFKSGKSGATTWVHYDITMLDKKYIRKSDFKQTVSELVGKSLMDLAKSSEYSDLLSCSGMIGKPSMSVKDEGKETLFLTEQDIIDIMKVTETEVIKFKDDRYFKDQAAGVVDTILNRTKSGYWGDSVRSVVNAHRQFSKITGPKKLKPYGSVENMPFSAVSERMRKFVGQYLIERSNGKPSIIGEHLNYANKYYSDDYNRKKWVDAFHDEAVKNGLILGFGKSIHAHGTVKELIIHKPKPFIIVLPTGFKGF</sequence>
<feature type="domain" description="LysM" evidence="2">
    <location>
        <begin position="195"/>
        <end position="239"/>
    </location>
</feature>